<gene>
    <name evidence="3" type="ORF">EMWEY_00035400</name>
</gene>
<dbReference type="SUPFAM" id="SSF48452">
    <property type="entry name" value="TPR-like"/>
    <property type="match status" value="1"/>
</dbReference>
<sequence length="984" mass="109168">MAGNATQFRGSGIATVGGEAPVEQCPQEKFCVERDSPLCDSIMWKMLDNYYKQVAIEAWAHDYVPSFVTSNSRLCRSYAKIIINFLQDWFRRKEADPEKPVIILEIGGGHGRFTFLLLQALKRYQRLFASLGLPERPFIVVFSDVAEANVDFCSKHPALKTFVDMKWLDFAVFDGNKDKTVHLVVRNEALVNGSAPVIAICNYVLDSLLTDSWRITPGAAEHEFERALVSIYSPSEEKELDAPEIMLRMTLGWKWLGVNLEEACDPSSPANITYLERDPTIKEVLLRYRQLNKQLSFVLPIGAFALFRNLRHIGGGRLFCLVGDKGYPTADEFVGLRDPHIAIHGSISFMLNLHAIRTFFECMGGFSHATPYRDTFQVTGLWLCGSEFEMGRSVAAFLEDVEDLAPDALINWQRAAQETVACGGGPASSIKSLISLLRYSAHDADVFLNFSNEFTSQCVHPYLNPRTEQDLISDLEKTFSNWYRLKKGEDVADVCGHICMRLGRCDKALKFLQASADLDPERTHPSTYVNLASCYKVEGNFEAGINCCKKALHIDPNYAQAVQMMRTLNMCRNPVRVALIGLGYWTQYEALPLLRRDNRMKIVAAFAFKQEEAAALVKKTELREVEVYSGSQGLADLLERTDIQAVVADVHMQLMMSLLPRIFAMGKHVLTRSPLQLSLSKGAALLEVYKPYSNSLVWHAVENNRQEDAFVEAAAKVAALGRVTTVCFKCGTDTALKQNFSTSPYDIKHHLALDLLRCVTAVRQLTGLQLSAVSATARGDYAPCCSPGTSPLEQGQSPKQEKLKNTRLRREFARLTGWLTLKNPTGEQSTLGSFVISHCVGDNSLAYQINCLKGTVKLTKASSCWRIEVTGGKVSGSTNFAVQGIGHQNCHDAFAEELYEKLQCKEQKREELIAGKEPALVDISISGALEDSAVIEGILASIQNEGAPARFGCPVSEATDNGSNIDKKRASLRSLPSQKPKAVV</sequence>
<feature type="repeat" description="TPR" evidence="1">
    <location>
        <begin position="525"/>
        <end position="558"/>
    </location>
</feature>
<dbReference type="Proteomes" id="UP000030763">
    <property type="component" value="Unassembled WGS sequence"/>
</dbReference>
<dbReference type="SUPFAM" id="SSF51735">
    <property type="entry name" value="NAD(P)-binding Rossmann-fold domains"/>
    <property type="match status" value="1"/>
</dbReference>
<dbReference type="OMA" id="SFMLNLH"/>
<dbReference type="EMBL" id="HG721939">
    <property type="protein sequence ID" value="CDJ60844.1"/>
    <property type="molecule type" value="Genomic_DNA"/>
</dbReference>
<dbReference type="AlphaFoldDB" id="U6MEF2"/>
<dbReference type="Pfam" id="PF00515">
    <property type="entry name" value="TPR_1"/>
    <property type="match status" value="1"/>
</dbReference>
<feature type="domain" description="Gfo/Idh/MocA-like oxidoreductase N-terminal" evidence="2">
    <location>
        <begin position="575"/>
        <end position="690"/>
    </location>
</feature>
<dbReference type="Gene3D" id="1.25.40.10">
    <property type="entry name" value="Tetratricopeptide repeat domain"/>
    <property type="match status" value="1"/>
</dbReference>
<dbReference type="Pfam" id="PF01408">
    <property type="entry name" value="GFO_IDH_MocA"/>
    <property type="match status" value="1"/>
</dbReference>
<dbReference type="GeneID" id="25337526"/>
<reference evidence="3" key="1">
    <citation type="submission" date="2013-10" db="EMBL/GenBank/DDBJ databases">
        <title>Genomic analysis of the causative agents of coccidiosis in chickens.</title>
        <authorList>
            <person name="Reid A.J."/>
            <person name="Blake D."/>
            <person name="Billington K."/>
            <person name="Browne H."/>
            <person name="Dunn M."/>
            <person name="Hung S."/>
            <person name="Kawahara F."/>
            <person name="Miranda-Saavedra D."/>
            <person name="Mourier T."/>
            <person name="Nagra H."/>
            <person name="Otto T.D."/>
            <person name="Rawlings N."/>
            <person name="Sanchez A."/>
            <person name="Sanders M."/>
            <person name="Subramaniam C."/>
            <person name="Tay Y."/>
            <person name="Dear P."/>
            <person name="Doerig C."/>
            <person name="Gruber A."/>
            <person name="Parkinson J."/>
            <person name="Shirley M."/>
            <person name="Wan K.L."/>
            <person name="Berriman M."/>
            <person name="Tomley F."/>
            <person name="Pain A."/>
        </authorList>
    </citation>
    <scope>NUCLEOTIDE SEQUENCE [LARGE SCALE GENOMIC DNA]</scope>
    <source>
        <strain evidence="3">Weybridge</strain>
    </source>
</reference>
<dbReference type="SMART" id="SM00028">
    <property type="entry name" value="TPR"/>
    <property type="match status" value="2"/>
</dbReference>
<dbReference type="InterPro" id="IPR038375">
    <property type="entry name" value="NDUFAF7_sf"/>
</dbReference>
<evidence type="ECO:0000313" key="3">
    <source>
        <dbReference type="EMBL" id="CDJ60844.1"/>
    </source>
</evidence>
<protein>
    <submittedName>
        <fullName evidence="3">TPR domain-containing protein, putative</fullName>
    </submittedName>
</protein>
<accession>U6MEF2</accession>
<dbReference type="InterPro" id="IPR036291">
    <property type="entry name" value="NAD(P)-bd_dom_sf"/>
</dbReference>
<dbReference type="GO" id="GO:0000166">
    <property type="term" value="F:nucleotide binding"/>
    <property type="evidence" value="ECO:0007669"/>
    <property type="project" value="InterPro"/>
</dbReference>
<evidence type="ECO:0000259" key="2">
    <source>
        <dbReference type="Pfam" id="PF01408"/>
    </source>
</evidence>
<dbReference type="SUPFAM" id="SSF53335">
    <property type="entry name" value="S-adenosyl-L-methionine-dependent methyltransferases"/>
    <property type="match status" value="1"/>
</dbReference>
<proteinExistence type="predicted"/>
<dbReference type="VEuPathDB" id="ToxoDB:EMWEY_00035400"/>
<evidence type="ECO:0000256" key="1">
    <source>
        <dbReference type="PROSITE-ProRule" id="PRU00339"/>
    </source>
</evidence>
<dbReference type="PROSITE" id="PS50005">
    <property type="entry name" value="TPR"/>
    <property type="match status" value="1"/>
</dbReference>
<dbReference type="RefSeq" id="XP_013337494.1">
    <property type="nucleotide sequence ID" value="XM_013482040.1"/>
</dbReference>
<evidence type="ECO:0000313" key="4">
    <source>
        <dbReference type="Proteomes" id="UP000030763"/>
    </source>
</evidence>
<dbReference type="Gene3D" id="3.40.50.720">
    <property type="entry name" value="NAD(P)-binding Rossmann-like Domain"/>
    <property type="match status" value="1"/>
</dbReference>
<organism evidence="3 4">
    <name type="scientific">Eimeria maxima</name>
    <name type="common">Coccidian parasite</name>
    <dbReference type="NCBI Taxonomy" id="5804"/>
    <lineage>
        <taxon>Eukaryota</taxon>
        <taxon>Sar</taxon>
        <taxon>Alveolata</taxon>
        <taxon>Apicomplexa</taxon>
        <taxon>Conoidasida</taxon>
        <taxon>Coccidia</taxon>
        <taxon>Eucoccidiorida</taxon>
        <taxon>Eimeriorina</taxon>
        <taxon>Eimeriidae</taxon>
        <taxon>Eimeria</taxon>
    </lineage>
</organism>
<dbReference type="InterPro" id="IPR019734">
    <property type="entry name" value="TPR_rpt"/>
</dbReference>
<dbReference type="InterPro" id="IPR000683">
    <property type="entry name" value="Gfo/Idh/MocA-like_OxRdtase_N"/>
</dbReference>
<dbReference type="InterPro" id="IPR029063">
    <property type="entry name" value="SAM-dependent_MTases_sf"/>
</dbReference>
<dbReference type="OrthoDB" id="64915at2759"/>
<name>U6MEF2_EIMMA</name>
<keyword evidence="4" id="KW-1185">Reference proteome</keyword>
<dbReference type="Gene3D" id="3.40.50.12710">
    <property type="match status" value="1"/>
</dbReference>
<reference evidence="3" key="2">
    <citation type="submission" date="2013-10" db="EMBL/GenBank/DDBJ databases">
        <authorList>
            <person name="Aslett M."/>
        </authorList>
    </citation>
    <scope>NUCLEOTIDE SEQUENCE [LARGE SCALE GENOMIC DNA]</scope>
    <source>
        <strain evidence="3">Weybridge</strain>
    </source>
</reference>
<dbReference type="InterPro" id="IPR011990">
    <property type="entry name" value="TPR-like_helical_dom_sf"/>
</dbReference>
<keyword evidence="1" id="KW-0802">TPR repeat</keyword>